<feature type="binding site" evidence="9">
    <location>
        <position position="69"/>
    </location>
    <ligand>
        <name>Fe cation</name>
        <dbReference type="ChEBI" id="CHEBI:24875"/>
        <label>1</label>
    </ligand>
</feature>
<dbReference type="InterPro" id="IPR027517">
    <property type="entry name" value="Deoxyhypusine_hydroxylase"/>
</dbReference>
<accession>A0ABQ6MEK2</accession>
<comment type="caution">
    <text evidence="10">The sequence shown here is derived from an EMBL/GenBank/DDBJ whole genome shotgun (WGS) entry which is preliminary data.</text>
</comment>
<feature type="binding site" evidence="9">
    <location>
        <position position="102"/>
    </location>
    <ligand>
        <name>Fe cation</name>
        <dbReference type="ChEBI" id="CHEBI:24875"/>
        <label>1</label>
    </ligand>
</feature>
<dbReference type="InterPro" id="IPR004155">
    <property type="entry name" value="PBS_lyase_HEAT"/>
</dbReference>
<evidence type="ECO:0000256" key="4">
    <source>
        <dbReference type="ARBA" id="ARBA00022737"/>
    </source>
</evidence>
<feature type="binding site" evidence="9">
    <location>
        <position position="279"/>
    </location>
    <ligand>
        <name>Fe cation</name>
        <dbReference type="ChEBI" id="CHEBI:24875"/>
        <label>2</label>
    </ligand>
</feature>
<dbReference type="Pfam" id="PF13646">
    <property type="entry name" value="HEAT_2"/>
    <property type="match status" value="1"/>
</dbReference>
<dbReference type="EC" id="1.14.99.29" evidence="9"/>
<dbReference type="Proteomes" id="UP001165060">
    <property type="component" value="Unassembled WGS sequence"/>
</dbReference>
<proteinExistence type="inferred from homology"/>
<organism evidence="10 11">
    <name type="scientific">Tetraparma gracilis</name>
    <dbReference type="NCBI Taxonomy" id="2962635"/>
    <lineage>
        <taxon>Eukaryota</taxon>
        <taxon>Sar</taxon>
        <taxon>Stramenopiles</taxon>
        <taxon>Ochrophyta</taxon>
        <taxon>Bolidophyceae</taxon>
        <taxon>Parmales</taxon>
        <taxon>Triparmaceae</taxon>
        <taxon>Tetraparma</taxon>
    </lineage>
</organism>
<dbReference type="EMBL" id="BRYB01001388">
    <property type="protein sequence ID" value="GMI24621.1"/>
    <property type="molecule type" value="Genomic_DNA"/>
</dbReference>
<keyword evidence="7 9" id="KW-0503">Monooxygenase</keyword>
<feature type="binding site" evidence="9">
    <location>
        <position position="245"/>
    </location>
    <ligand>
        <name>Fe cation</name>
        <dbReference type="ChEBI" id="CHEBI:24875"/>
        <label>2</label>
    </ligand>
</feature>
<keyword evidence="11" id="KW-1185">Reference proteome</keyword>
<dbReference type="HAMAP" id="MF_03101">
    <property type="entry name" value="Deoxyhypusine_hydroxylase"/>
    <property type="match status" value="1"/>
</dbReference>
<evidence type="ECO:0000313" key="10">
    <source>
        <dbReference type="EMBL" id="GMI24621.1"/>
    </source>
</evidence>
<keyword evidence="8 9" id="KW-0386">Hypusine biosynthesis</keyword>
<evidence type="ECO:0000256" key="9">
    <source>
        <dbReference type="HAMAP-Rule" id="MF_03101"/>
    </source>
</evidence>
<dbReference type="Gene3D" id="1.25.10.10">
    <property type="entry name" value="Leucine-rich Repeat Variant"/>
    <property type="match status" value="2"/>
</dbReference>
<keyword evidence="5 9" id="KW-0560">Oxidoreductase</keyword>
<sequence>MFATPPLPKLVASLADPARSVGERMRAVYYLKQTYTTATKDGDSEAVATVLSAMELNLSNKEHGKLLRHEIAYVMGQLKDYRCLLALASVLDDGEDDCIARHECAEAIGAIVTSKVTAESAVAVQSLRRNYASEEASPVEVRETCRIAIDFIDWKTSTSSQEEYNAPMACACMLSSYDSTDPAPPHPAHENLSHEEIGEQMRDEARELFERYRCMFSLRNKGGSEAAKELGRALVEDKSSALFRHELAFVLGQLQHVDGLDFLVQSLEREGEHEFVRHESAEAIGAIDGDWDKCERILVKFKQDHDLIVRQSCEVALDAMDYFGVDRKDTFRAIKNDSTVTSHFNIACKRPVKAAEAVTP</sequence>
<feature type="binding site" evidence="9">
    <location>
        <position position="103"/>
    </location>
    <ligand>
        <name>Fe cation</name>
        <dbReference type="ChEBI" id="CHEBI:24875"/>
        <label>1</label>
    </ligand>
</feature>
<name>A0ABQ6MEK2_9STRA</name>
<evidence type="ECO:0000313" key="11">
    <source>
        <dbReference type="Proteomes" id="UP001165060"/>
    </source>
</evidence>
<dbReference type="SMART" id="SM00567">
    <property type="entry name" value="EZ_HEAT"/>
    <property type="match status" value="6"/>
</dbReference>
<keyword evidence="4" id="KW-0677">Repeat</keyword>
<reference evidence="10 11" key="1">
    <citation type="journal article" date="2023" name="Commun. Biol.">
        <title>Genome analysis of Parmales, the sister group of diatoms, reveals the evolutionary specialization of diatoms from phago-mixotrophs to photoautotrophs.</title>
        <authorList>
            <person name="Ban H."/>
            <person name="Sato S."/>
            <person name="Yoshikawa S."/>
            <person name="Yamada K."/>
            <person name="Nakamura Y."/>
            <person name="Ichinomiya M."/>
            <person name="Sato N."/>
            <person name="Blanc-Mathieu R."/>
            <person name="Endo H."/>
            <person name="Kuwata A."/>
            <person name="Ogata H."/>
        </authorList>
    </citation>
    <scope>NUCLEOTIDE SEQUENCE [LARGE SCALE GENOMIC DNA]</scope>
</reference>
<comment type="similarity">
    <text evidence="9">Belongs to the deoxyhypusine hydroxylase family.</text>
</comment>
<dbReference type="InterPro" id="IPR011989">
    <property type="entry name" value="ARM-like"/>
</dbReference>
<dbReference type="InterPro" id="IPR016024">
    <property type="entry name" value="ARM-type_fold"/>
</dbReference>
<evidence type="ECO:0000256" key="5">
    <source>
        <dbReference type="ARBA" id="ARBA00023002"/>
    </source>
</evidence>
<evidence type="ECO:0000256" key="8">
    <source>
        <dbReference type="ARBA" id="ARBA00023256"/>
    </source>
</evidence>
<evidence type="ECO:0000256" key="2">
    <source>
        <dbReference type="ARBA" id="ARBA00005041"/>
    </source>
</evidence>
<evidence type="ECO:0000256" key="1">
    <source>
        <dbReference type="ARBA" id="ARBA00000068"/>
    </source>
</evidence>
<dbReference type="PANTHER" id="PTHR12697">
    <property type="entry name" value="PBS LYASE HEAT-LIKE PROTEIN"/>
    <property type="match status" value="1"/>
</dbReference>
<dbReference type="PANTHER" id="PTHR12697:SF5">
    <property type="entry name" value="DEOXYHYPUSINE HYDROXYLASE"/>
    <property type="match status" value="1"/>
</dbReference>
<comment type="cofactor">
    <cofactor evidence="9">
        <name>Fe(2+)</name>
        <dbReference type="ChEBI" id="CHEBI:29033"/>
    </cofactor>
    <text evidence="9">Binds 2 Fe(2+) ions per subunit.</text>
</comment>
<feature type="binding site" evidence="9">
    <location>
        <position position="278"/>
    </location>
    <ligand>
        <name>Fe cation</name>
        <dbReference type="ChEBI" id="CHEBI:24875"/>
        <label>2</label>
    </ligand>
</feature>
<keyword evidence="3 9" id="KW-0479">Metal-binding</keyword>
<comment type="function">
    <text evidence="9">Catalyzes the hydroxylation of the N(6)-(4-aminobutyl)-L-lysine intermediate to form hypusine, an essential post-translational modification only found in mature eIF-5A factor.</text>
</comment>
<evidence type="ECO:0000256" key="6">
    <source>
        <dbReference type="ARBA" id="ARBA00023004"/>
    </source>
</evidence>
<evidence type="ECO:0000256" key="7">
    <source>
        <dbReference type="ARBA" id="ARBA00023033"/>
    </source>
</evidence>
<keyword evidence="6 9" id="KW-0408">Iron</keyword>
<feature type="binding site" evidence="9">
    <location>
        <position position="246"/>
    </location>
    <ligand>
        <name>Fe cation</name>
        <dbReference type="ChEBI" id="CHEBI:24875"/>
        <label>2</label>
    </ligand>
</feature>
<comment type="pathway">
    <text evidence="2 9">Protein modification; eIF5A hypusination.</text>
</comment>
<gene>
    <name evidence="10" type="ORF">TeGR_g3988</name>
</gene>
<protein>
    <recommendedName>
        <fullName evidence="9">Deoxyhypusine hydroxylase</fullName>
        <shortName evidence="9">DOHH</shortName>
        <ecNumber evidence="9">1.14.99.29</ecNumber>
    </recommendedName>
    <alternativeName>
        <fullName evidence="9">Deoxyhypusine dioxygenase</fullName>
    </alternativeName>
    <alternativeName>
        <fullName evidence="9">Deoxyhypusine monooxygenase</fullName>
    </alternativeName>
</protein>
<dbReference type="SUPFAM" id="SSF48371">
    <property type="entry name" value="ARM repeat"/>
    <property type="match status" value="1"/>
</dbReference>
<feature type="binding site" evidence="9">
    <location>
        <position position="70"/>
    </location>
    <ligand>
        <name>Fe cation</name>
        <dbReference type="ChEBI" id="CHEBI:24875"/>
        <label>1</label>
    </ligand>
</feature>
<comment type="catalytic activity">
    <reaction evidence="1 9">
        <text>[eIF5A protein]-deoxyhypusine + AH2 + O2 = [eIF5A protein]-hypusine + A + H2O</text>
        <dbReference type="Rhea" id="RHEA:14101"/>
        <dbReference type="Rhea" id="RHEA-COMP:10144"/>
        <dbReference type="Rhea" id="RHEA-COMP:12592"/>
        <dbReference type="ChEBI" id="CHEBI:13193"/>
        <dbReference type="ChEBI" id="CHEBI:15377"/>
        <dbReference type="ChEBI" id="CHEBI:15379"/>
        <dbReference type="ChEBI" id="CHEBI:17499"/>
        <dbReference type="ChEBI" id="CHEBI:82657"/>
        <dbReference type="ChEBI" id="CHEBI:91175"/>
        <dbReference type="EC" id="1.14.99.29"/>
    </reaction>
</comment>
<evidence type="ECO:0000256" key="3">
    <source>
        <dbReference type="ARBA" id="ARBA00022723"/>
    </source>
</evidence>